<dbReference type="PANTHER" id="PTHR31438">
    <property type="entry name" value="LYSINE N-ACYLTRANSFERASE C17G9.06C-RELATED"/>
    <property type="match status" value="1"/>
</dbReference>
<dbReference type="OrthoDB" id="2989563at2"/>
<dbReference type="InterPro" id="IPR019432">
    <property type="entry name" value="Acyltransferase_MbtK/IucB-like"/>
</dbReference>
<reference evidence="3" key="3">
    <citation type="submission" date="2019-03" db="EMBL/GenBank/DDBJ databases">
        <authorList>
            <person name="Whitman W."/>
            <person name="Huntemann M."/>
            <person name="Clum A."/>
            <person name="Pillay M."/>
            <person name="Palaniappan K."/>
            <person name="Varghese N."/>
            <person name="Mikhailova N."/>
            <person name="Stamatis D."/>
            <person name="Reddy T."/>
            <person name="Daum C."/>
            <person name="Shapiro N."/>
            <person name="Ivanova N."/>
            <person name="Kyrpides N."/>
            <person name="Woyke T."/>
        </authorList>
    </citation>
    <scope>NUCLEOTIDE SEQUENCE</scope>
    <source>
        <strain evidence="3">P5626</strain>
    </source>
</reference>
<dbReference type="EMBL" id="QWDN01000002">
    <property type="protein sequence ID" value="TEB45184.1"/>
    <property type="molecule type" value="Genomic_DNA"/>
</dbReference>
<sequence length="199" mass="23100">MTDTLLTHPENKAVTDIVFVKTIPGLGVFELRPIDLEADIPLLHNWVNREYAVYWGMNGFSVQEVYDSYRKILEKTDVYMGIFNGTVSFLLECYNPEEDSIGDYYKVEKGDRGMHILVAPFEKPINNFTWSVFTVILDFIFCDANNQRVVVEPDARNHKIHLLNKKAGFVFQTLLDLPHKQAHLEFCTREDYYKALQSI</sequence>
<dbReference type="GO" id="GO:0019290">
    <property type="term" value="P:siderophore biosynthetic process"/>
    <property type="evidence" value="ECO:0007669"/>
    <property type="project" value="InterPro"/>
</dbReference>
<feature type="domain" description="Acyltransferase MbtK/IucB-like conserved" evidence="2">
    <location>
        <begin position="32"/>
        <end position="79"/>
    </location>
</feature>
<evidence type="ECO:0000313" key="3">
    <source>
        <dbReference type="EMBL" id="TCN59937.1"/>
    </source>
</evidence>
<dbReference type="EMBL" id="SLWA01000002">
    <property type="protein sequence ID" value="TCN59937.1"/>
    <property type="molecule type" value="Genomic_DNA"/>
</dbReference>
<evidence type="ECO:0000313" key="5">
    <source>
        <dbReference type="Proteomes" id="UP000295270"/>
    </source>
</evidence>
<accession>A0A4Y7UFN0</accession>
<dbReference type="Proteomes" id="UP000298340">
    <property type="component" value="Unassembled WGS sequence"/>
</dbReference>
<comment type="caution">
    <text evidence="4">The sequence shown here is derived from an EMBL/GenBank/DDBJ whole genome shotgun (WGS) entry which is preliminary data.</text>
</comment>
<dbReference type="Proteomes" id="UP000295270">
    <property type="component" value="Unassembled WGS sequence"/>
</dbReference>
<proteinExistence type="predicted"/>
<reference evidence="3 5" key="1">
    <citation type="journal article" date="2015" name="Stand. Genomic Sci.">
        <title>Genomic Encyclopedia of Bacterial and Archaeal Type Strains, Phase III: the genomes of soil and plant-associated and newly described type strains.</title>
        <authorList>
            <person name="Whitman W.B."/>
            <person name="Woyke T."/>
            <person name="Klenk H.P."/>
            <person name="Zhou Y."/>
            <person name="Lilburn T.G."/>
            <person name="Beck B.J."/>
            <person name="De Vos P."/>
            <person name="Vandamme P."/>
            <person name="Eisen J.A."/>
            <person name="Garrity G."/>
            <person name="Hugenholtz P."/>
            <person name="Kyrpides N.C."/>
        </authorList>
    </citation>
    <scope>NUCLEOTIDE SEQUENCE [LARGE SCALE GENOMIC DNA]</scope>
    <source>
        <strain evidence="3 5">P5626</strain>
    </source>
</reference>
<evidence type="ECO:0000256" key="1">
    <source>
        <dbReference type="ARBA" id="ARBA00004924"/>
    </source>
</evidence>
<reference evidence="4 6" key="2">
    <citation type="journal article" date="2018" name="Syst. Appl. Microbiol.">
        <title>Flavobacterium circumlabens sp. nov. and Flavobacterium cupreum sp. nov., two psychrotrophic species isolated from Antarctic environmental samples.</title>
        <authorList>
            <person name="Kralova S."/>
            <person name="Busse H.J."/>
            <person name="Svec P."/>
            <person name="Maslanova I."/>
            <person name="Stankova E."/>
            <person name="Bartak M."/>
            <person name="Sedlacek I."/>
        </authorList>
    </citation>
    <scope>NUCLEOTIDE SEQUENCE [LARGE SCALE GENOMIC DNA]</scope>
    <source>
        <strain evidence="4 6">CCM 8828</strain>
    </source>
</reference>
<dbReference type="RefSeq" id="WP_132033988.1">
    <property type="nucleotide sequence ID" value="NZ_QWDN01000002.1"/>
</dbReference>
<protein>
    <submittedName>
        <fullName evidence="3 4">N-acetyltransferase</fullName>
    </submittedName>
</protein>
<dbReference type="Gene3D" id="3.40.630.30">
    <property type="match status" value="1"/>
</dbReference>
<dbReference type="AlphaFoldDB" id="A0A4Y7UFN0"/>
<keyword evidence="5" id="KW-1185">Reference proteome</keyword>
<evidence type="ECO:0000313" key="6">
    <source>
        <dbReference type="Proteomes" id="UP000298340"/>
    </source>
</evidence>
<keyword evidence="4" id="KW-0808">Transferase</keyword>
<gene>
    <name evidence="4" type="ORF">D0809_08415</name>
    <name evidence="3" type="ORF">EV142_102557</name>
</gene>
<name>A0A4Y7UFN0_9FLAO</name>
<evidence type="ECO:0000259" key="2">
    <source>
        <dbReference type="SMART" id="SM01006"/>
    </source>
</evidence>
<comment type="pathway">
    <text evidence="1">Siderophore biosynthesis.</text>
</comment>
<dbReference type="InterPro" id="IPR016181">
    <property type="entry name" value="Acyl_CoA_acyltransferase"/>
</dbReference>
<organism evidence="4 6">
    <name type="scientific">Flavobacterium circumlabens</name>
    <dbReference type="NCBI Taxonomy" id="2133765"/>
    <lineage>
        <taxon>Bacteria</taxon>
        <taxon>Pseudomonadati</taxon>
        <taxon>Bacteroidota</taxon>
        <taxon>Flavobacteriia</taxon>
        <taxon>Flavobacteriales</taxon>
        <taxon>Flavobacteriaceae</taxon>
        <taxon>Flavobacterium</taxon>
    </lineage>
</organism>
<dbReference type="Pfam" id="PF13523">
    <property type="entry name" value="Acetyltransf_8"/>
    <property type="match status" value="1"/>
</dbReference>
<dbReference type="PANTHER" id="PTHR31438:SF1">
    <property type="entry name" value="LYSINE N-ACYLTRANSFERASE C17G9.06C-RELATED"/>
    <property type="match status" value="1"/>
</dbReference>
<dbReference type="SUPFAM" id="SSF55729">
    <property type="entry name" value="Acyl-CoA N-acyltransferases (Nat)"/>
    <property type="match status" value="1"/>
</dbReference>
<evidence type="ECO:0000313" key="4">
    <source>
        <dbReference type="EMBL" id="TEB45184.1"/>
    </source>
</evidence>
<dbReference type="GO" id="GO:0016410">
    <property type="term" value="F:N-acyltransferase activity"/>
    <property type="evidence" value="ECO:0007669"/>
    <property type="project" value="TreeGrafter"/>
</dbReference>
<dbReference type="SMART" id="SM01006">
    <property type="entry name" value="AlcB"/>
    <property type="match status" value="1"/>
</dbReference>